<comment type="caution">
    <text evidence="3">The sequence shown here is derived from an EMBL/GenBank/DDBJ whole genome shotgun (WGS) entry which is preliminary data.</text>
</comment>
<feature type="compositionally biased region" description="Polar residues" evidence="1">
    <location>
        <begin position="109"/>
        <end position="128"/>
    </location>
</feature>
<evidence type="ECO:0000256" key="1">
    <source>
        <dbReference type="SAM" id="MobiDB-lite"/>
    </source>
</evidence>
<evidence type="ECO:0000313" key="3">
    <source>
        <dbReference type="EMBL" id="GAO50905.1"/>
    </source>
</evidence>
<feature type="region of interest" description="Disordered" evidence="1">
    <location>
        <begin position="1"/>
        <end position="128"/>
    </location>
</feature>
<protein>
    <recommendedName>
        <fullName evidence="2">UspA domain-containing protein</fullName>
    </recommendedName>
</protein>
<dbReference type="AlphaFoldDB" id="A0A0E9NNC7"/>
<dbReference type="InterPro" id="IPR006015">
    <property type="entry name" value="Universal_stress_UspA"/>
</dbReference>
<dbReference type="PRINTS" id="PR01438">
    <property type="entry name" value="UNVRSLSTRESS"/>
</dbReference>
<name>A0A0E9NNC7_SAICN</name>
<dbReference type="InterPro" id="IPR014729">
    <property type="entry name" value="Rossmann-like_a/b/a_fold"/>
</dbReference>
<proteinExistence type="predicted"/>
<evidence type="ECO:0000313" key="4">
    <source>
        <dbReference type="Proteomes" id="UP000033140"/>
    </source>
</evidence>
<dbReference type="Proteomes" id="UP000033140">
    <property type="component" value="Unassembled WGS sequence"/>
</dbReference>
<dbReference type="InterPro" id="IPR006016">
    <property type="entry name" value="UspA"/>
</dbReference>
<dbReference type="CDD" id="cd23659">
    <property type="entry name" value="USP_At3g01520-like"/>
    <property type="match status" value="1"/>
</dbReference>
<feature type="region of interest" description="Disordered" evidence="1">
    <location>
        <begin position="142"/>
        <end position="163"/>
    </location>
</feature>
<dbReference type="SUPFAM" id="SSF52402">
    <property type="entry name" value="Adenine nucleotide alpha hydrolases-like"/>
    <property type="match status" value="1"/>
</dbReference>
<feature type="compositionally biased region" description="Polar residues" evidence="1">
    <location>
        <begin position="35"/>
        <end position="63"/>
    </location>
</feature>
<dbReference type="EMBL" id="BACD03000038">
    <property type="protein sequence ID" value="GAO50905.1"/>
    <property type="molecule type" value="Genomic_DNA"/>
</dbReference>
<dbReference type="Pfam" id="PF00582">
    <property type="entry name" value="Usp"/>
    <property type="match status" value="1"/>
</dbReference>
<feature type="compositionally biased region" description="Low complexity" evidence="1">
    <location>
        <begin position="440"/>
        <end position="451"/>
    </location>
</feature>
<organism evidence="3 4">
    <name type="scientific">Saitoella complicata (strain BCRC 22490 / CBS 7301 / JCM 7358 / NBRC 10748 / NRRL Y-17804)</name>
    <dbReference type="NCBI Taxonomy" id="698492"/>
    <lineage>
        <taxon>Eukaryota</taxon>
        <taxon>Fungi</taxon>
        <taxon>Dikarya</taxon>
        <taxon>Ascomycota</taxon>
        <taxon>Taphrinomycotina</taxon>
        <taxon>Taphrinomycotina incertae sedis</taxon>
        <taxon>Saitoella</taxon>
    </lineage>
</organism>
<accession>A0A0E9NNC7</accession>
<dbReference type="Gene3D" id="3.40.50.620">
    <property type="entry name" value="HUPs"/>
    <property type="match status" value="1"/>
</dbReference>
<dbReference type="STRING" id="698492.A0A0E9NNC7"/>
<feature type="domain" description="UspA" evidence="2">
    <location>
        <begin position="195"/>
        <end position="331"/>
    </location>
</feature>
<reference evidence="3 4" key="2">
    <citation type="journal article" date="2014" name="J. Gen. Appl. Microbiol.">
        <title>The early diverging ascomycetous budding yeast Saitoella complicata has three histone deacetylases belonging to the Clr6, Hos2, and Rpd3 lineages.</title>
        <authorList>
            <person name="Nishida H."/>
            <person name="Matsumoto T."/>
            <person name="Kondo S."/>
            <person name="Hamamoto M."/>
            <person name="Yoshikawa H."/>
        </authorList>
    </citation>
    <scope>NUCLEOTIDE SEQUENCE [LARGE SCALE GENOMIC DNA]</scope>
    <source>
        <strain evidence="3 4">NRRL Y-17804</strain>
    </source>
</reference>
<keyword evidence="4" id="KW-1185">Reference proteome</keyword>
<sequence length="451" mass="49810">MSLLRKASTSLRRMRRGSDPPPVSRDVQPSKPIRYTQSSENTQLNQVQQLINRQTKSEIQTDSISEEPGHTPFADHYNMSAAAPKPVRPESVSFTTTPAIDSPRKPSSLKIQEPNQPSPTTEDSSTVVPAQLTTVVSSAVTPPAHIRRRSQISPPPPSRYKKRVGFDTFTNKDATRYSLTLKSKHAEYVYNRHSRTFLIGSDTSDYSDYALDWLLESLVEDGDEIVALRVVEPESMFGFSVDDYRVEATKLLDSVIAKNNALGSGSKHISVIVEYATGKIQDYIQHTIYMYQPDSLIVGSRGRQLGIQALMPGSISKYCLQYSPVPVVVVRPDPKRAKKKKKRLADPGRRAYIDLLEKCGENVPDDSTGMHVAWPMLLTSGQSDLAEPVEVVPLKDRTISLDVPMQRERSSSGISTGEGSAVDSPSPGGSKRIFFQRRVSNSSSKSGLSDS</sequence>
<reference evidence="3 4" key="3">
    <citation type="journal article" date="2015" name="Genome Announc.">
        <title>Draft Genome Sequence of the Archiascomycetous Yeast Saitoella complicata.</title>
        <authorList>
            <person name="Yamauchi K."/>
            <person name="Kondo S."/>
            <person name="Hamamoto M."/>
            <person name="Takahashi Y."/>
            <person name="Ogura Y."/>
            <person name="Hayashi T."/>
            <person name="Nishida H."/>
        </authorList>
    </citation>
    <scope>NUCLEOTIDE SEQUENCE [LARGE SCALE GENOMIC DNA]</scope>
    <source>
        <strain evidence="3 4">NRRL Y-17804</strain>
    </source>
</reference>
<feature type="region of interest" description="Disordered" evidence="1">
    <location>
        <begin position="402"/>
        <end position="451"/>
    </location>
</feature>
<dbReference type="PANTHER" id="PTHR47815:SF1">
    <property type="entry name" value="UNIVERSAL STRESS PROTEIN A FAMILY PROTEIN C25B2.10"/>
    <property type="match status" value="1"/>
</dbReference>
<gene>
    <name evidence="3" type="ORF">G7K_5024-t1</name>
</gene>
<dbReference type="PANTHER" id="PTHR47815">
    <property type="entry name" value="UNIVERSAL STRESS PROTEIN A FAMILY PROTEIN C25B2.10"/>
    <property type="match status" value="1"/>
</dbReference>
<reference evidence="3 4" key="1">
    <citation type="journal article" date="2011" name="J. Gen. Appl. Microbiol.">
        <title>Draft genome sequencing of the enigmatic yeast Saitoella complicata.</title>
        <authorList>
            <person name="Nishida H."/>
            <person name="Hamamoto M."/>
            <person name="Sugiyama J."/>
        </authorList>
    </citation>
    <scope>NUCLEOTIDE SEQUENCE [LARGE SCALE GENOMIC DNA]</scope>
    <source>
        <strain evidence="3 4">NRRL Y-17804</strain>
    </source>
</reference>
<evidence type="ECO:0000259" key="2">
    <source>
        <dbReference type="Pfam" id="PF00582"/>
    </source>
</evidence>